<keyword evidence="7" id="KW-1185">Reference proteome</keyword>
<dbReference type="SUPFAM" id="SSF53850">
    <property type="entry name" value="Periplasmic binding protein-like II"/>
    <property type="match status" value="1"/>
</dbReference>
<gene>
    <name evidence="6" type="ORF">SAMN05216258_101149</name>
</gene>
<dbReference type="NCBIfam" id="TIGR01409">
    <property type="entry name" value="TAT_signal_seq"/>
    <property type="match status" value="1"/>
</dbReference>
<dbReference type="PROSITE" id="PS51318">
    <property type="entry name" value="TAT"/>
    <property type="match status" value="1"/>
</dbReference>
<dbReference type="GO" id="GO:0015888">
    <property type="term" value="P:thiamine transport"/>
    <property type="evidence" value="ECO:0007669"/>
    <property type="project" value="TreeGrafter"/>
</dbReference>
<evidence type="ECO:0000313" key="6">
    <source>
        <dbReference type="EMBL" id="SFH62665.1"/>
    </source>
</evidence>
<evidence type="ECO:0000256" key="3">
    <source>
        <dbReference type="ARBA" id="ARBA00022448"/>
    </source>
</evidence>
<dbReference type="GO" id="GO:0030288">
    <property type="term" value="C:outer membrane-bounded periplasmic space"/>
    <property type="evidence" value="ECO:0007669"/>
    <property type="project" value="TreeGrafter"/>
</dbReference>
<dbReference type="InterPro" id="IPR006311">
    <property type="entry name" value="TAT_signal"/>
</dbReference>
<proteinExistence type="inferred from homology"/>
<evidence type="ECO:0000256" key="5">
    <source>
        <dbReference type="ARBA" id="ARBA00022764"/>
    </source>
</evidence>
<accession>A0A1I3BK40</accession>
<dbReference type="GO" id="GO:0030976">
    <property type="term" value="F:thiamine pyrophosphate binding"/>
    <property type="evidence" value="ECO:0007669"/>
    <property type="project" value="TreeGrafter"/>
</dbReference>
<reference evidence="6 7" key="1">
    <citation type="submission" date="2016-10" db="EMBL/GenBank/DDBJ databases">
        <authorList>
            <person name="de Groot N.N."/>
        </authorList>
    </citation>
    <scope>NUCLEOTIDE SEQUENCE [LARGE SCALE GENOMIC DNA]</scope>
    <source>
        <strain evidence="6 7">CGMCC 1.11030</strain>
    </source>
</reference>
<dbReference type="CDD" id="cd13589">
    <property type="entry name" value="PBP2_polyamine_RpCGA009"/>
    <property type="match status" value="1"/>
</dbReference>
<keyword evidence="3" id="KW-0813">Transport</keyword>
<evidence type="ECO:0000256" key="4">
    <source>
        <dbReference type="ARBA" id="ARBA00022729"/>
    </source>
</evidence>
<protein>
    <submittedName>
        <fullName evidence="6">Putative spermidine/putrescine transport system substrate-binding protein</fullName>
    </submittedName>
</protein>
<evidence type="ECO:0000256" key="2">
    <source>
        <dbReference type="ARBA" id="ARBA00008520"/>
    </source>
</evidence>
<dbReference type="PANTHER" id="PTHR30006">
    <property type="entry name" value="THIAMINE-BINDING PERIPLASMIC PROTEIN-RELATED"/>
    <property type="match status" value="1"/>
</dbReference>
<evidence type="ECO:0000313" key="7">
    <source>
        <dbReference type="Proteomes" id="UP000199377"/>
    </source>
</evidence>
<dbReference type="InterPro" id="IPR006059">
    <property type="entry name" value="SBP"/>
</dbReference>
<dbReference type="AlphaFoldDB" id="A0A1I3BK40"/>
<keyword evidence="5" id="KW-0574">Periplasm</keyword>
<dbReference type="RefSeq" id="WP_177236100.1">
    <property type="nucleotide sequence ID" value="NZ_FOQH01000001.1"/>
</dbReference>
<dbReference type="Gene3D" id="3.40.190.10">
    <property type="entry name" value="Periplasmic binding protein-like II"/>
    <property type="match status" value="2"/>
</dbReference>
<dbReference type="InterPro" id="IPR019546">
    <property type="entry name" value="TAT_signal_bac_arc"/>
</dbReference>
<keyword evidence="4" id="KW-0732">Signal</keyword>
<name>A0A1I3BK40_9RHOB</name>
<organism evidence="6 7">
    <name type="scientific">Albimonas pacifica</name>
    <dbReference type="NCBI Taxonomy" id="1114924"/>
    <lineage>
        <taxon>Bacteria</taxon>
        <taxon>Pseudomonadati</taxon>
        <taxon>Pseudomonadota</taxon>
        <taxon>Alphaproteobacteria</taxon>
        <taxon>Rhodobacterales</taxon>
        <taxon>Paracoccaceae</taxon>
        <taxon>Albimonas</taxon>
    </lineage>
</organism>
<comment type="subcellular location">
    <subcellularLocation>
        <location evidence="1">Periplasm</location>
    </subcellularLocation>
</comment>
<dbReference type="STRING" id="1114924.SAMN05216258_101149"/>
<sequence length="389" mass="42561">MSHDLDRQRALARLRASAIAPPTSRRDFLKLFGGAIGGLAAATTLPRHLLAQAESDLPQFGEIPQAWKGSGEVVVVTWGGIGTEMQRKAWFEPFEKLCGIKVVEAVGPDPAKVRAMVDTNTVQWDVCQIGRGTMLEFLKQGDYLEEIDYSLVEDGVTDNYRSSHGVDIVPFAQMLAYRTDAWASAPTGWADMWDLEKFPGGRSMPIATKGNIPELVGALIADGASAEGIYPLDIDRAVASLEKVKPGVVKWWESGAQPMQMLLDNEAPFVTAWNGRVHAAKMEGQPLEILWDGGSLISNAWLLPRGCPNLSNAQKFVAFSSSAVAQARYSKLLPYGFTNVDSADLLDEATLANLPTAPANMSRMVQYDFEWWAANRPEVIEKFNAMMLG</sequence>
<dbReference type="EMBL" id="FOQH01000001">
    <property type="protein sequence ID" value="SFH62665.1"/>
    <property type="molecule type" value="Genomic_DNA"/>
</dbReference>
<dbReference type="GO" id="GO:0030975">
    <property type="term" value="F:thiamine binding"/>
    <property type="evidence" value="ECO:0007669"/>
    <property type="project" value="TreeGrafter"/>
</dbReference>
<comment type="similarity">
    <text evidence="2">Belongs to the bacterial solute-binding protein 1 family.</text>
</comment>
<evidence type="ECO:0000256" key="1">
    <source>
        <dbReference type="ARBA" id="ARBA00004418"/>
    </source>
</evidence>
<dbReference type="Proteomes" id="UP000199377">
    <property type="component" value="Unassembled WGS sequence"/>
</dbReference>
<dbReference type="Pfam" id="PF13416">
    <property type="entry name" value="SBP_bac_8"/>
    <property type="match status" value="1"/>
</dbReference>
<dbReference type="PANTHER" id="PTHR30006:SF3">
    <property type="entry name" value="THIAMINE-BINDING PERIPLASMIC PROTEIN"/>
    <property type="match status" value="1"/>
</dbReference>